<dbReference type="Proteomes" id="UP000254848">
    <property type="component" value="Unassembled WGS sequence"/>
</dbReference>
<evidence type="ECO:0000256" key="5">
    <source>
        <dbReference type="ARBA" id="ARBA00048809"/>
    </source>
</evidence>
<dbReference type="SUPFAM" id="SSF51569">
    <property type="entry name" value="Aldolase"/>
    <property type="match status" value="1"/>
</dbReference>
<dbReference type="InterPro" id="IPR033919">
    <property type="entry name" value="TSA/FSA_arc/bac"/>
</dbReference>
<keyword evidence="3" id="KW-0963">Cytoplasm</keyword>
<evidence type="ECO:0000256" key="4">
    <source>
        <dbReference type="ARBA" id="ARBA00023270"/>
    </source>
</evidence>
<keyword evidence="4" id="KW-0704">Schiff base</keyword>
<accession>A0A370R365</accession>
<dbReference type="FunFam" id="3.20.20.70:FF:000018">
    <property type="entry name" value="Probable transaldolase"/>
    <property type="match status" value="1"/>
</dbReference>
<dbReference type="InterPro" id="IPR004731">
    <property type="entry name" value="Transaldolase_3B/F6P_aldolase"/>
</dbReference>
<dbReference type="OrthoDB" id="9807051at2"/>
<dbReference type="GO" id="GO:0005975">
    <property type="term" value="P:carbohydrate metabolic process"/>
    <property type="evidence" value="ECO:0007669"/>
    <property type="project" value="InterPro"/>
</dbReference>
<protein>
    <submittedName>
        <fullName evidence="6">Fructose 6-phosphate aldolase</fullName>
    </submittedName>
</protein>
<dbReference type="AlphaFoldDB" id="A0A370R365"/>
<dbReference type="EMBL" id="QRAP01000001">
    <property type="protein sequence ID" value="RDK96872.1"/>
    <property type="molecule type" value="Genomic_DNA"/>
</dbReference>
<reference evidence="6 7" key="1">
    <citation type="submission" date="2018-07" db="EMBL/GenBank/DDBJ databases">
        <title>Genomic Encyclopedia of Type Strains, Phase IV (KMG-IV): sequencing the most valuable type-strain genomes for metagenomic binning, comparative biology and taxonomic classification.</title>
        <authorList>
            <person name="Goeker M."/>
        </authorList>
    </citation>
    <scope>NUCLEOTIDE SEQUENCE [LARGE SCALE GENOMIC DNA]</scope>
    <source>
        <strain evidence="6 7">DSM 103736</strain>
    </source>
</reference>
<evidence type="ECO:0000256" key="1">
    <source>
        <dbReference type="ARBA" id="ARBA00004496"/>
    </source>
</evidence>
<comment type="subcellular location">
    <subcellularLocation>
        <location evidence="1">Cytoplasm</location>
    </subcellularLocation>
</comment>
<dbReference type="PANTHER" id="PTHR10683">
    <property type="entry name" value="TRANSALDOLASE"/>
    <property type="match status" value="1"/>
</dbReference>
<evidence type="ECO:0000313" key="6">
    <source>
        <dbReference type="EMBL" id="RDK96872.1"/>
    </source>
</evidence>
<dbReference type="NCBIfam" id="TIGR00875">
    <property type="entry name" value="fsa_talC_mipB"/>
    <property type="match status" value="1"/>
</dbReference>
<evidence type="ECO:0000256" key="2">
    <source>
        <dbReference type="ARBA" id="ARBA00005763"/>
    </source>
</evidence>
<dbReference type="InterPro" id="IPR001585">
    <property type="entry name" value="TAL/FSA"/>
</dbReference>
<dbReference type="Pfam" id="PF00923">
    <property type="entry name" value="TAL_FSA"/>
    <property type="match status" value="1"/>
</dbReference>
<dbReference type="GO" id="GO:0042182">
    <property type="term" value="P:ketone catabolic process"/>
    <property type="evidence" value="ECO:0007669"/>
    <property type="project" value="UniProtKB-ARBA"/>
</dbReference>
<sequence length="222" mass="23398">MELYLDTADVSAVKRLARVLPLQGVTTNPSTLAKEGKPLWEVLPALRDALGGAGKLFTQVLANDAERIVSEAMMLTERISGVIIEIPATGEGLAAIKKLKTMNIPTLGTAVYGAGQGLLAAAAGAEYVSPYVDRMDAQGGNGIVVVRELQQLLALHVPGAKVLATSFRTPRQVLDCLLTGCQAVTLPVDVAEQFFNVPAVQAAVETFEQDWQAAFGALTLGQ</sequence>
<dbReference type="Gene3D" id="3.20.20.70">
    <property type="entry name" value="Aldolase class I"/>
    <property type="match status" value="1"/>
</dbReference>
<gene>
    <name evidence="6" type="ORF">C8D90_101308</name>
</gene>
<dbReference type="PANTHER" id="PTHR10683:SF40">
    <property type="entry name" value="FRUCTOSE-6-PHOSPHATE ALDOLASE 1-RELATED"/>
    <property type="match status" value="1"/>
</dbReference>
<dbReference type="GO" id="GO:0097023">
    <property type="term" value="F:fructose 6-phosphate aldolase activity"/>
    <property type="evidence" value="ECO:0007669"/>
    <property type="project" value="RHEA"/>
</dbReference>
<organism evidence="6 7">
    <name type="scientific">Enterobacillus tribolii</name>
    <dbReference type="NCBI Taxonomy" id="1487935"/>
    <lineage>
        <taxon>Bacteria</taxon>
        <taxon>Pseudomonadati</taxon>
        <taxon>Pseudomonadota</taxon>
        <taxon>Gammaproteobacteria</taxon>
        <taxon>Enterobacterales</taxon>
        <taxon>Hafniaceae</taxon>
        <taxon>Enterobacillus</taxon>
    </lineage>
</organism>
<evidence type="ECO:0000256" key="3">
    <source>
        <dbReference type="ARBA" id="ARBA00022490"/>
    </source>
</evidence>
<dbReference type="NCBIfam" id="NF009296">
    <property type="entry name" value="PRK12653.1"/>
    <property type="match status" value="1"/>
</dbReference>
<dbReference type="GO" id="GO:0005737">
    <property type="term" value="C:cytoplasm"/>
    <property type="evidence" value="ECO:0007669"/>
    <property type="project" value="UniProtKB-SubCell"/>
</dbReference>
<name>A0A370R365_9GAMM</name>
<comment type="similarity">
    <text evidence="2">Belongs to the transaldolase family. Type 3A subfamily.</text>
</comment>
<dbReference type="InterPro" id="IPR013785">
    <property type="entry name" value="Aldolase_TIM"/>
</dbReference>
<dbReference type="RefSeq" id="WP_115456653.1">
    <property type="nucleotide sequence ID" value="NZ_QRAP01000001.1"/>
</dbReference>
<comment type="caution">
    <text evidence="6">The sequence shown here is derived from an EMBL/GenBank/DDBJ whole genome shotgun (WGS) entry which is preliminary data.</text>
</comment>
<comment type="catalytic activity">
    <reaction evidence="5">
        <text>beta-D-fructose 6-phosphate = dihydroxyacetone + D-glyceraldehyde 3-phosphate</text>
        <dbReference type="Rhea" id="RHEA:28002"/>
        <dbReference type="ChEBI" id="CHEBI:16016"/>
        <dbReference type="ChEBI" id="CHEBI:57634"/>
        <dbReference type="ChEBI" id="CHEBI:59776"/>
    </reaction>
</comment>
<dbReference type="CDD" id="cd00956">
    <property type="entry name" value="Transaldolase_FSA"/>
    <property type="match status" value="1"/>
</dbReference>
<evidence type="ECO:0000313" key="7">
    <source>
        <dbReference type="Proteomes" id="UP000254848"/>
    </source>
</evidence>
<keyword evidence="7" id="KW-1185">Reference proteome</keyword>
<proteinExistence type="inferred from homology"/>